<dbReference type="EMBL" id="LHPF02000009">
    <property type="protein sequence ID" value="PSC72800.1"/>
    <property type="molecule type" value="Genomic_DNA"/>
</dbReference>
<keyword evidence="3" id="KW-0472">Membrane</keyword>
<organism evidence="4 5">
    <name type="scientific">Micractinium conductrix</name>
    <dbReference type="NCBI Taxonomy" id="554055"/>
    <lineage>
        <taxon>Eukaryota</taxon>
        <taxon>Viridiplantae</taxon>
        <taxon>Chlorophyta</taxon>
        <taxon>core chlorophytes</taxon>
        <taxon>Trebouxiophyceae</taxon>
        <taxon>Chlorellales</taxon>
        <taxon>Chlorellaceae</taxon>
        <taxon>Chlorella clade</taxon>
        <taxon>Micractinium</taxon>
    </lineage>
</organism>
<keyword evidence="3" id="KW-1133">Transmembrane helix</keyword>
<gene>
    <name evidence="4" type="ORF">C2E20_3964</name>
</gene>
<feature type="transmembrane region" description="Helical" evidence="3">
    <location>
        <begin position="274"/>
        <end position="295"/>
    </location>
</feature>
<proteinExistence type="predicted"/>
<name>A0A2P6VFD4_9CHLO</name>
<reference evidence="4 5" key="1">
    <citation type="journal article" date="2018" name="Plant J.">
        <title>Genome sequences of Chlorella sorokiniana UTEX 1602 and Micractinium conductrix SAG 241.80: implications to maltose excretion by a green alga.</title>
        <authorList>
            <person name="Arriola M.B."/>
            <person name="Velmurugan N."/>
            <person name="Zhang Y."/>
            <person name="Plunkett M.H."/>
            <person name="Hondzo H."/>
            <person name="Barney B.M."/>
        </authorList>
    </citation>
    <scope>NUCLEOTIDE SEQUENCE [LARGE SCALE GENOMIC DNA]</scope>
    <source>
        <strain evidence="4 5">SAG 241.80</strain>
    </source>
</reference>
<feature type="coiled-coil region" evidence="1">
    <location>
        <begin position="131"/>
        <end position="158"/>
    </location>
</feature>
<feature type="region of interest" description="Disordered" evidence="2">
    <location>
        <begin position="13"/>
        <end position="54"/>
    </location>
</feature>
<comment type="caution">
    <text evidence="4">The sequence shown here is derived from an EMBL/GenBank/DDBJ whole genome shotgun (WGS) entry which is preliminary data.</text>
</comment>
<protein>
    <submittedName>
        <fullName evidence="4">Uncharacterized protein</fullName>
    </submittedName>
</protein>
<keyword evidence="1" id="KW-0175">Coiled coil</keyword>
<dbReference type="OrthoDB" id="10485457at2759"/>
<evidence type="ECO:0000313" key="5">
    <source>
        <dbReference type="Proteomes" id="UP000239649"/>
    </source>
</evidence>
<sequence>MFAGGPLGAHAFVDGASVRRPSSPPQPVPRPRGTAAYQPASGWDDALDVSASPASSDATEQFLDCYSEPSSARASFDIGTAMEEMLSGSVTRLSVPQLAAAAAAAAAAAGGRGGGGAPSGSPQEQAVQQVVHQERQRRRAAETAAAELRGQLDEISALLFTSQQRGAAGRMASSHGPGPADLLRGVLAEAAAAQRAAAAAGAAAAAAADDAALVARMVACVCARAAVAADMGADWAAERAVLERRLDQAVRMGQAMLKHHKEHSAEPEPWRQQLLNTAVAVGCSILGAATAVLIIRRAQAA</sequence>
<evidence type="ECO:0000256" key="1">
    <source>
        <dbReference type="SAM" id="Coils"/>
    </source>
</evidence>
<evidence type="ECO:0000313" key="4">
    <source>
        <dbReference type="EMBL" id="PSC72800.1"/>
    </source>
</evidence>
<evidence type="ECO:0000256" key="2">
    <source>
        <dbReference type="SAM" id="MobiDB-lite"/>
    </source>
</evidence>
<evidence type="ECO:0000256" key="3">
    <source>
        <dbReference type="SAM" id="Phobius"/>
    </source>
</evidence>
<dbReference type="AlphaFoldDB" id="A0A2P6VFD4"/>
<keyword evidence="5" id="KW-1185">Reference proteome</keyword>
<dbReference type="Proteomes" id="UP000239649">
    <property type="component" value="Unassembled WGS sequence"/>
</dbReference>
<keyword evidence="3" id="KW-0812">Transmembrane</keyword>
<accession>A0A2P6VFD4</accession>